<reference evidence="1 2" key="1">
    <citation type="submission" date="2018-06" db="EMBL/GenBank/DDBJ databases">
        <authorList>
            <consortium name="Pathogen Informatics"/>
            <person name="Doyle S."/>
        </authorList>
    </citation>
    <scope>NUCLEOTIDE SEQUENCE [LARGE SCALE GENOMIC DNA]</scope>
    <source>
        <strain evidence="1 2">NCTC9177</strain>
    </source>
</reference>
<evidence type="ECO:0000313" key="2">
    <source>
        <dbReference type="Proteomes" id="UP000254545"/>
    </source>
</evidence>
<dbReference type="EMBL" id="UGKR01000003">
    <property type="protein sequence ID" value="STS90089.1"/>
    <property type="molecule type" value="Genomic_DNA"/>
</dbReference>
<evidence type="ECO:0000313" key="1">
    <source>
        <dbReference type="EMBL" id="STS90089.1"/>
    </source>
</evidence>
<name>A0A7H4MID9_KLEVA</name>
<comment type="caution">
    <text evidence="1">The sequence shown here is derived from an EMBL/GenBank/DDBJ whole genome shotgun (WGS) entry which is preliminary data.</text>
</comment>
<sequence>MEPRRVNGKNHWYHETQSTICPVDVLPLVPEAAHVEDRFLLDLTLPEAWLHIHAGWLHPARQLAERLFPDQVAVSRLQTFTAYDRLSTALTVAPGLWCPAVV</sequence>
<dbReference type="AlphaFoldDB" id="A0A7H4MID9"/>
<proteinExistence type="predicted"/>
<protein>
    <submittedName>
        <fullName evidence="1">Oxidoreductase</fullName>
    </submittedName>
</protein>
<accession>A0A7H4MID9</accession>
<gene>
    <name evidence="1" type="ORF">NCTC9177_03979</name>
</gene>
<organism evidence="1 2">
    <name type="scientific">Klebsiella variicola</name>
    <dbReference type="NCBI Taxonomy" id="244366"/>
    <lineage>
        <taxon>Bacteria</taxon>
        <taxon>Pseudomonadati</taxon>
        <taxon>Pseudomonadota</taxon>
        <taxon>Gammaproteobacteria</taxon>
        <taxon>Enterobacterales</taxon>
        <taxon>Enterobacteriaceae</taxon>
        <taxon>Klebsiella/Raoultella group</taxon>
        <taxon>Klebsiella</taxon>
        <taxon>Klebsiella pneumoniae complex</taxon>
    </lineage>
</organism>
<dbReference type="Proteomes" id="UP000254545">
    <property type="component" value="Unassembled WGS sequence"/>
</dbReference>